<organism evidence="1 2">
    <name type="scientific">Algoriphagus namhaensis</name>
    <dbReference type="NCBI Taxonomy" id="915353"/>
    <lineage>
        <taxon>Bacteria</taxon>
        <taxon>Pseudomonadati</taxon>
        <taxon>Bacteroidota</taxon>
        <taxon>Cytophagia</taxon>
        <taxon>Cytophagales</taxon>
        <taxon>Cyclobacteriaceae</taxon>
        <taxon>Algoriphagus</taxon>
    </lineage>
</organism>
<evidence type="ECO:0008006" key="3">
    <source>
        <dbReference type="Google" id="ProtNLM"/>
    </source>
</evidence>
<dbReference type="SUPFAM" id="SSF54909">
    <property type="entry name" value="Dimeric alpha+beta barrel"/>
    <property type="match status" value="1"/>
</dbReference>
<dbReference type="Gene3D" id="3.30.70.100">
    <property type="match status" value="1"/>
</dbReference>
<dbReference type="InterPro" id="IPR011008">
    <property type="entry name" value="Dimeric_a/b-barrel"/>
</dbReference>
<protein>
    <recommendedName>
        <fullName evidence="3">Antibiotic biosynthesis monooxygenase</fullName>
    </recommendedName>
</protein>
<gene>
    <name evidence="1" type="ORF">ACFOSV_13930</name>
</gene>
<sequence length="108" mass="12313">MNNPTYTFVSVSTAKPGKLEELIRIAKAPTMKMDKKSDGLIAYQVSVDKERNTVIVWSTYDKKETLYNFLATDQGKEDHGENEDMESIIETFVMYDLEPVSGRLLSKK</sequence>
<reference evidence="2" key="1">
    <citation type="journal article" date="2019" name="Int. J. Syst. Evol. Microbiol.">
        <title>The Global Catalogue of Microorganisms (GCM) 10K type strain sequencing project: providing services to taxonomists for standard genome sequencing and annotation.</title>
        <authorList>
            <consortium name="The Broad Institute Genomics Platform"/>
            <consortium name="The Broad Institute Genome Sequencing Center for Infectious Disease"/>
            <person name="Wu L."/>
            <person name="Ma J."/>
        </authorList>
    </citation>
    <scope>NUCLEOTIDE SEQUENCE [LARGE SCALE GENOMIC DNA]</scope>
    <source>
        <strain evidence="2">CCUG 60523</strain>
    </source>
</reference>
<dbReference type="Proteomes" id="UP001595805">
    <property type="component" value="Unassembled WGS sequence"/>
</dbReference>
<accession>A0ABV8AUN4</accession>
<evidence type="ECO:0000313" key="1">
    <source>
        <dbReference type="EMBL" id="MFC3881287.1"/>
    </source>
</evidence>
<evidence type="ECO:0000313" key="2">
    <source>
        <dbReference type="Proteomes" id="UP001595805"/>
    </source>
</evidence>
<keyword evidence="2" id="KW-1185">Reference proteome</keyword>
<proteinExistence type="predicted"/>
<dbReference type="EMBL" id="JBHRZS010000007">
    <property type="protein sequence ID" value="MFC3881287.1"/>
    <property type="molecule type" value="Genomic_DNA"/>
</dbReference>
<comment type="caution">
    <text evidence="1">The sequence shown here is derived from an EMBL/GenBank/DDBJ whole genome shotgun (WGS) entry which is preliminary data.</text>
</comment>
<name>A0ABV8AUN4_9BACT</name>
<dbReference type="RefSeq" id="WP_377906626.1">
    <property type="nucleotide sequence ID" value="NZ_JBHRZS010000007.1"/>
</dbReference>